<keyword evidence="4" id="KW-1185">Reference proteome</keyword>
<organism evidence="3 4">
    <name type="scientific">Coptis chinensis</name>
    <dbReference type="NCBI Taxonomy" id="261450"/>
    <lineage>
        <taxon>Eukaryota</taxon>
        <taxon>Viridiplantae</taxon>
        <taxon>Streptophyta</taxon>
        <taxon>Embryophyta</taxon>
        <taxon>Tracheophyta</taxon>
        <taxon>Spermatophyta</taxon>
        <taxon>Magnoliopsida</taxon>
        <taxon>Ranunculales</taxon>
        <taxon>Ranunculaceae</taxon>
        <taxon>Coptidoideae</taxon>
        <taxon>Coptis</taxon>
    </lineage>
</organism>
<proteinExistence type="predicted"/>
<name>A0A835HF30_9MAGN</name>
<gene>
    <name evidence="3" type="ORF">IFM89_025801</name>
</gene>
<reference evidence="3 4" key="1">
    <citation type="submission" date="2020-10" db="EMBL/GenBank/DDBJ databases">
        <title>The Coptis chinensis genome and diversification of protoberbering-type alkaloids.</title>
        <authorList>
            <person name="Wang B."/>
            <person name="Shu S."/>
            <person name="Song C."/>
            <person name="Liu Y."/>
        </authorList>
    </citation>
    <scope>NUCLEOTIDE SEQUENCE [LARGE SCALE GENOMIC DNA]</scope>
    <source>
        <strain evidence="3">HL-2020</strain>
        <tissue evidence="3">Leaf</tissue>
    </source>
</reference>
<feature type="domain" description="Ubiquitin-like" evidence="2">
    <location>
        <begin position="2"/>
        <end position="63"/>
    </location>
</feature>
<sequence>IMKINMRMMKIIPVEVMESNTIRKLKANFSKMEGVSMMNLKKLFFGANSLDSDKKLVDYGIKEDKQRLYIGEVKLENDATLADSSIPRGQTLSLISGMRIFVKSLAGKKLKLNVLSSDTCNDVKEMIHQLEGIPPKQQRRLVFNGKAFEDSRTVGNYNVEDGNTINLVPCLCGCQIVGLGGWVGVVIQAFARSLGVQRLWGCYLEGARCHCCSLQGLSGYLLRLWGAIASLGALVAS</sequence>
<dbReference type="Gene3D" id="3.10.20.90">
    <property type="entry name" value="Phosphatidylinositol 3-kinase Catalytic Subunit, Chain A, domain 1"/>
    <property type="match status" value="2"/>
</dbReference>
<accession>A0A835HF30</accession>
<keyword evidence="1" id="KW-1017">Isopeptide bond</keyword>
<feature type="domain" description="Ubiquitin-like" evidence="2">
    <location>
        <begin position="98"/>
        <end position="168"/>
    </location>
</feature>
<dbReference type="GO" id="GO:0003729">
    <property type="term" value="F:mRNA binding"/>
    <property type="evidence" value="ECO:0007669"/>
    <property type="project" value="UniProtKB-ARBA"/>
</dbReference>
<evidence type="ECO:0000256" key="1">
    <source>
        <dbReference type="ARBA" id="ARBA00022499"/>
    </source>
</evidence>
<evidence type="ECO:0000259" key="2">
    <source>
        <dbReference type="PROSITE" id="PS50053"/>
    </source>
</evidence>
<dbReference type="CDD" id="cd17039">
    <property type="entry name" value="Ubl_ubiquitin_like"/>
    <property type="match status" value="1"/>
</dbReference>
<evidence type="ECO:0000313" key="4">
    <source>
        <dbReference type="Proteomes" id="UP000631114"/>
    </source>
</evidence>
<dbReference type="InterPro" id="IPR050158">
    <property type="entry name" value="Ubiquitin_ubiquitin-like"/>
</dbReference>
<dbReference type="EMBL" id="JADFTS010000007">
    <property type="protein sequence ID" value="KAF9598184.1"/>
    <property type="molecule type" value="Genomic_DNA"/>
</dbReference>
<dbReference type="PANTHER" id="PTHR10666">
    <property type="entry name" value="UBIQUITIN"/>
    <property type="match status" value="1"/>
</dbReference>
<feature type="non-terminal residue" evidence="3">
    <location>
        <position position="1"/>
    </location>
</feature>
<protein>
    <recommendedName>
        <fullName evidence="2">Ubiquitin-like domain-containing protein</fullName>
    </recommendedName>
</protein>
<dbReference type="OrthoDB" id="1894077at2759"/>
<dbReference type="AlphaFoldDB" id="A0A835HF30"/>
<dbReference type="Proteomes" id="UP000631114">
    <property type="component" value="Unassembled WGS sequence"/>
</dbReference>
<comment type="caution">
    <text evidence="3">The sequence shown here is derived from an EMBL/GenBank/DDBJ whole genome shotgun (WGS) entry which is preliminary data.</text>
</comment>
<dbReference type="SUPFAM" id="SSF54236">
    <property type="entry name" value="Ubiquitin-like"/>
    <property type="match status" value="2"/>
</dbReference>
<dbReference type="PROSITE" id="PS50053">
    <property type="entry name" value="UBIQUITIN_2"/>
    <property type="match status" value="2"/>
</dbReference>
<dbReference type="Pfam" id="PF00240">
    <property type="entry name" value="ubiquitin"/>
    <property type="match status" value="2"/>
</dbReference>
<dbReference type="InterPro" id="IPR000626">
    <property type="entry name" value="Ubiquitin-like_dom"/>
</dbReference>
<dbReference type="SMART" id="SM00213">
    <property type="entry name" value="UBQ"/>
    <property type="match status" value="2"/>
</dbReference>
<evidence type="ECO:0000313" key="3">
    <source>
        <dbReference type="EMBL" id="KAF9598184.1"/>
    </source>
</evidence>
<dbReference type="InterPro" id="IPR029071">
    <property type="entry name" value="Ubiquitin-like_domsf"/>
</dbReference>